<feature type="transmembrane region" description="Helical" evidence="6">
    <location>
        <begin position="263"/>
        <end position="285"/>
    </location>
</feature>
<protein>
    <submittedName>
        <fullName evidence="7">Uncharacterized protein</fullName>
    </submittedName>
</protein>
<dbReference type="Proteomes" id="UP001408356">
    <property type="component" value="Unassembled WGS sequence"/>
</dbReference>
<evidence type="ECO:0000256" key="2">
    <source>
        <dbReference type="ARBA" id="ARBA00022692"/>
    </source>
</evidence>
<sequence>MSDQNIYISNGTCYSAAGKKLDGSFVPCGNDAFGHQTCCGAGDNCLADNACFGIHGSGYGSYLTYMAGCSDPDYKDASCPDKEGIDQPWIALTLCDNSDGVWAACSQEGNPTTLQPGSFCSCTDTASATVAFSDATSLTNICSLPESTGDSIQYFAGHIPTSPSSAKTTTAAGSSDTTTARSSGTTTARSSGSTATATQTGATTSTQSDTNTSNTGTATPGAGSSGTSATATTTGTNSASPSATSTAAADSDTSSGTSSGTKIGIGVGVALGVLLLLAIIAAFLIRRRKRRRSPSEVEKGRVNGAKLSKPDPADPHRVSALSATPRASEADGQAISEADGKAVSKADKLAMAEADGHALLEADGKAVSKADKLPISEADGQAVSEVDGRAARPWSMRSELEGTEVIPNMAEHPGGASGVGNAHGGRVRRSGELSPVAELPGSSSWQNDSRGSARGQTPASMGDNREQPPHVGGLSIASPGASQLSSEQGAGYRPAQGRSRWGEKWRVR</sequence>
<evidence type="ECO:0000256" key="5">
    <source>
        <dbReference type="SAM" id="MobiDB-lite"/>
    </source>
</evidence>
<keyword evidence="2 6" id="KW-0812">Transmembrane</keyword>
<evidence type="ECO:0000256" key="3">
    <source>
        <dbReference type="ARBA" id="ARBA00022989"/>
    </source>
</evidence>
<feature type="compositionally biased region" description="Basic and acidic residues" evidence="5">
    <location>
        <begin position="308"/>
        <end position="317"/>
    </location>
</feature>
<evidence type="ECO:0000313" key="7">
    <source>
        <dbReference type="EMBL" id="KAK9423193.1"/>
    </source>
</evidence>
<comment type="caution">
    <text evidence="7">The sequence shown here is derived from an EMBL/GenBank/DDBJ whole genome shotgun (WGS) entry which is preliminary data.</text>
</comment>
<evidence type="ECO:0000313" key="8">
    <source>
        <dbReference type="Proteomes" id="UP001408356"/>
    </source>
</evidence>
<evidence type="ECO:0000256" key="1">
    <source>
        <dbReference type="ARBA" id="ARBA00004167"/>
    </source>
</evidence>
<keyword evidence="4 6" id="KW-0472">Membrane</keyword>
<keyword evidence="3 6" id="KW-1133">Transmembrane helix</keyword>
<dbReference type="EMBL" id="JARVKF010000090">
    <property type="protein sequence ID" value="KAK9423193.1"/>
    <property type="molecule type" value="Genomic_DNA"/>
</dbReference>
<name>A0ABR2V9B6_9PEZI</name>
<keyword evidence="8" id="KW-1185">Reference proteome</keyword>
<evidence type="ECO:0000256" key="6">
    <source>
        <dbReference type="SAM" id="Phobius"/>
    </source>
</evidence>
<feature type="compositionally biased region" description="Polar residues" evidence="5">
    <location>
        <begin position="441"/>
        <end position="459"/>
    </location>
</feature>
<feature type="compositionally biased region" description="Low complexity" evidence="5">
    <location>
        <begin position="160"/>
        <end position="261"/>
    </location>
</feature>
<accession>A0ABR2V9B6</accession>
<feature type="region of interest" description="Disordered" evidence="5">
    <location>
        <begin position="408"/>
        <end position="508"/>
    </location>
</feature>
<comment type="subcellular location">
    <subcellularLocation>
        <location evidence="1">Membrane</location>
        <topology evidence="1">Single-pass membrane protein</topology>
    </subcellularLocation>
</comment>
<evidence type="ECO:0000256" key="4">
    <source>
        <dbReference type="ARBA" id="ARBA00023136"/>
    </source>
</evidence>
<proteinExistence type="predicted"/>
<feature type="region of interest" description="Disordered" evidence="5">
    <location>
        <begin position="160"/>
        <end position="262"/>
    </location>
</feature>
<gene>
    <name evidence="7" type="ORF">SUNI508_04487</name>
</gene>
<organism evidence="7 8">
    <name type="scientific">Seiridium unicorne</name>
    <dbReference type="NCBI Taxonomy" id="138068"/>
    <lineage>
        <taxon>Eukaryota</taxon>
        <taxon>Fungi</taxon>
        <taxon>Dikarya</taxon>
        <taxon>Ascomycota</taxon>
        <taxon>Pezizomycotina</taxon>
        <taxon>Sordariomycetes</taxon>
        <taxon>Xylariomycetidae</taxon>
        <taxon>Amphisphaeriales</taxon>
        <taxon>Sporocadaceae</taxon>
        <taxon>Seiridium</taxon>
    </lineage>
</organism>
<dbReference type="InterPro" id="IPR051694">
    <property type="entry name" value="Immunoregulatory_rcpt-like"/>
</dbReference>
<dbReference type="PANTHER" id="PTHR15549:SF26">
    <property type="entry name" value="AXIAL BUDDING PATTERN PROTEIN 2-RELATED"/>
    <property type="match status" value="1"/>
</dbReference>
<dbReference type="PANTHER" id="PTHR15549">
    <property type="entry name" value="PAIRED IMMUNOGLOBULIN-LIKE TYPE 2 RECEPTOR"/>
    <property type="match status" value="1"/>
</dbReference>
<reference evidence="7 8" key="1">
    <citation type="journal article" date="2024" name="J. Plant Pathol.">
        <title>Sequence and assembly of the genome of Seiridium unicorne, isolate CBS 538.82, causal agent of cypress canker disease.</title>
        <authorList>
            <person name="Scali E."/>
            <person name="Rocca G.D."/>
            <person name="Danti R."/>
            <person name="Garbelotto M."/>
            <person name="Barberini S."/>
            <person name="Baroncelli R."/>
            <person name="Emiliani G."/>
        </authorList>
    </citation>
    <scope>NUCLEOTIDE SEQUENCE [LARGE SCALE GENOMIC DNA]</scope>
    <source>
        <strain evidence="7 8">BM-138-508</strain>
    </source>
</reference>
<feature type="region of interest" description="Disordered" evidence="5">
    <location>
        <begin position="289"/>
        <end position="339"/>
    </location>
</feature>